<dbReference type="AlphaFoldDB" id="A0A927E7G2"/>
<dbReference type="RefSeq" id="WP_191124168.1">
    <property type="nucleotide sequence ID" value="NZ_JACXWY010000005.1"/>
</dbReference>
<accession>A0A927E7G2</accession>
<keyword evidence="2" id="KW-1185">Reference proteome</keyword>
<reference evidence="1" key="1">
    <citation type="submission" date="2020-09" db="EMBL/GenBank/DDBJ databases">
        <title>Bosea spartocytisi sp. nov. a root nodule endophyte of Spartocytisus supranubius in the high mountain ecosystem fo the Teide National Park (Canary Islands, Spain).</title>
        <authorList>
            <person name="Pulido-Suarez L."/>
            <person name="Peix A."/>
            <person name="Igual J.M."/>
            <person name="Socas-Perez N."/>
            <person name="Velazquez E."/>
            <person name="Flores-Felix J.D."/>
            <person name="Leon-Barrios M."/>
        </authorList>
    </citation>
    <scope>NUCLEOTIDE SEQUENCE</scope>
    <source>
        <strain evidence="1">SSUT16</strain>
    </source>
</reference>
<comment type="caution">
    <text evidence="1">The sequence shown here is derived from an EMBL/GenBank/DDBJ whole genome shotgun (WGS) entry which is preliminary data.</text>
</comment>
<evidence type="ECO:0000313" key="2">
    <source>
        <dbReference type="Proteomes" id="UP000619295"/>
    </source>
</evidence>
<dbReference type="EMBL" id="JACXWY010000005">
    <property type="protein sequence ID" value="MBD3846168.1"/>
    <property type="molecule type" value="Genomic_DNA"/>
</dbReference>
<sequence length="271" mass="29397">MGNAKVRQDISFDEFDAARKFVLSLKLKTIRQRFASVQDWNPHHCALVYLDGRPVALADCMVTRDRAAAICGLIAKPGFGAFALRALFALKRHTALGYWVATVRTPSNSVIAIGRCHLDELYDQGAWELSNEIIQRIGPSPTLSPIPLVLSRSMLRNLKLPPISHWSDRTKLQVLDAAIAPGSANLIAPSGDALGPLLMTAAFDVAGISFDLRQNMARMIMVSAAAMHWRPSSPTALRKLVSQSAVADFQHGVLSARSSLRTGGSALFLNG</sequence>
<organism evidence="1 2">
    <name type="scientific">Bosea spartocytisi</name>
    <dbReference type="NCBI Taxonomy" id="2773451"/>
    <lineage>
        <taxon>Bacteria</taxon>
        <taxon>Pseudomonadati</taxon>
        <taxon>Pseudomonadota</taxon>
        <taxon>Alphaproteobacteria</taxon>
        <taxon>Hyphomicrobiales</taxon>
        <taxon>Boseaceae</taxon>
        <taxon>Bosea</taxon>
    </lineage>
</organism>
<gene>
    <name evidence="1" type="ORF">IED13_10705</name>
</gene>
<protein>
    <submittedName>
        <fullName evidence="1">Uncharacterized protein</fullName>
    </submittedName>
</protein>
<dbReference type="Proteomes" id="UP000619295">
    <property type="component" value="Unassembled WGS sequence"/>
</dbReference>
<name>A0A927E7G2_9HYPH</name>
<proteinExistence type="predicted"/>
<evidence type="ECO:0000313" key="1">
    <source>
        <dbReference type="EMBL" id="MBD3846168.1"/>
    </source>
</evidence>